<dbReference type="FunCoup" id="F2TXU8">
    <property type="interactions" value="1290"/>
</dbReference>
<evidence type="ECO:0000313" key="14">
    <source>
        <dbReference type="Proteomes" id="UP000007799"/>
    </source>
</evidence>
<feature type="compositionally biased region" description="Basic residues" evidence="11">
    <location>
        <begin position="580"/>
        <end position="597"/>
    </location>
</feature>
<evidence type="ECO:0000256" key="7">
    <source>
        <dbReference type="ARBA" id="ARBA00023135"/>
    </source>
</evidence>
<evidence type="ECO:0000256" key="5">
    <source>
        <dbReference type="ARBA" id="ARBA00022490"/>
    </source>
</evidence>
<organism evidence="14">
    <name type="scientific">Salpingoeca rosetta (strain ATCC 50818 / BSB-021)</name>
    <dbReference type="NCBI Taxonomy" id="946362"/>
    <lineage>
        <taxon>Eukaryota</taxon>
        <taxon>Choanoflagellata</taxon>
        <taxon>Craspedida</taxon>
        <taxon>Salpingoecidae</taxon>
        <taxon>Salpingoeca</taxon>
    </lineage>
</organism>
<dbReference type="Proteomes" id="UP000007799">
    <property type="component" value="Unassembled WGS sequence"/>
</dbReference>
<dbReference type="GeneID" id="16078976"/>
<gene>
    <name evidence="13" type="ORF">PTSG_00912</name>
</gene>
<evidence type="ECO:0000256" key="8">
    <source>
        <dbReference type="ARBA" id="ARBA00023274"/>
    </source>
</evidence>
<dbReference type="GO" id="GO:0008312">
    <property type="term" value="F:7S RNA binding"/>
    <property type="evidence" value="ECO:0007669"/>
    <property type="project" value="InterPro"/>
</dbReference>
<keyword evidence="6" id="KW-0256">Endoplasmic reticulum</keyword>
<evidence type="ECO:0000256" key="10">
    <source>
        <dbReference type="PROSITE-ProRule" id="PRU00339"/>
    </source>
</evidence>
<dbReference type="GO" id="GO:0006614">
    <property type="term" value="P:SRP-dependent cotranslational protein targeting to membrane"/>
    <property type="evidence" value="ECO:0007669"/>
    <property type="project" value="UniProtKB-UniRule"/>
</dbReference>
<comment type="similarity">
    <text evidence="3 9">Belongs to the SRP72 family.</text>
</comment>
<comment type="function">
    <text evidence="9">Component of the signal recognition particle (SRP) complex, a ribonucleoprotein complex that mediates the cotranslational targeting of secretory and membrane proteins to the endoplasmic reticulum (ER).</text>
</comment>
<dbReference type="Pfam" id="PF17004">
    <property type="entry name" value="SRP_TPR_like"/>
    <property type="match status" value="1"/>
</dbReference>
<dbReference type="SMART" id="SM00028">
    <property type="entry name" value="TPR"/>
    <property type="match status" value="3"/>
</dbReference>
<feature type="compositionally biased region" description="Basic residues" evidence="11">
    <location>
        <begin position="550"/>
        <end position="561"/>
    </location>
</feature>
<reference evidence="13" key="1">
    <citation type="submission" date="2009-08" db="EMBL/GenBank/DDBJ databases">
        <title>Annotation of Salpingoeca rosetta.</title>
        <authorList>
            <consortium name="The Broad Institute Genome Sequencing Platform"/>
            <person name="Russ C."/>
            <person name="Cuomo C."/>
            <person name="Burger G."/>
            <person name="Gray M.W."/>
            <person name="Holland P.W.H."/>
            <person name="King N."/>
            <person name="Lang F.B.F."/>
            <person name="Roger A.J."/>
            <person name="Ruiz-Trillo I."/>
            <person name="Young S.K."/>
            <person name="Zeng Q."/>
            <person name="Gargeya S."/>
            <person name="Alvarado L."/>
            <person name="Berlin A."/>
            <person name="Chapman S.B."/>
            <person name="Chen Z."/>
            <person name="Freedman E."/>
            <person name="Gellesch M."/>
            <person name="Goldberg J."/>
            <person name="Griggs A."/>
            <person name="Gujja S."/>
            <person name="Heilman E."/>
            <person name="Heiman D."/>
            <person name="Howarth C."/>
            <person name="Mehta T."/>
            <person name="Neiman D."/>
            <person name="Pearson M."/>
            <person name="Roberts A."/>
            <person name="Saif S."/>
            <person name="Shea T."/>
            <person name="Shenoy N."/>
            <person name="Sisk P."/>
            <person name="Stolte C."/>
            <person name="Sykes S."/>
            <person name="White J."/>
            <person name="Yandava C."/>
            <person name="Haas B."/>
            <person name="Nusbaum C."/>
            <person name="Birren B."/>
        </authorList>
    </citation>
    <scope>NUCLEOTIDE SEQUENCE [LARGE SCALE GENOMIC DNA]</scope>
    <source>
        <strain evidence="13">ATCC 50818</strain>
    </source>
</reference>
<dbReference type="PANTHER" id="PTHR14094">
    <property type="entry name" value="SIGNAL RECOGNITION PARTICLE 72"/>
    <property type="match status" value="1"/>
</dbReference>
<keyword evidence="10" id="KW-0802">TPR repeat</keyword>
<dbReference type="InterPro" id="IPR026270">
    <property type="entry name" value="SRP72"/>
</dbReference>
<dbReference type="OrthoDB" id="5421607at2759"/>
<dbReference type="GO" id="GO:0005783">
    <property type="term" value="C:endoplasmic reticulum"/>
    <property type="evidence" value="ECO:0007669"/>
    <property type="project" value="UniProtKB-SubCell"/>
</dbReference>
<dbReference type="SUPFAM" id="SSF48452">
    <property type="entry name" value="TPR-like"/>
    <property type="match status" value="2"/>
</dbReference>
<sequence>MSKELFVALDKAVKSSNNKKIIAAADKVLQALPDDADAVKCKVIAQLRSNQYAEAIQTISNSEHAGALEYEHAYALFRKQDYVDCLRVIEGAEEDSFRMKELKAQALYRLERFDEAIELYHELLNEKPCMERRTNLVACYAGATFADPEKETPSEVMQAEDDAFEHTYNRSLVATAQHRIPTAATLVKQAQQQCVDMLKEDDPDITQEEIDQELALLKVQEGVILQQQGEEERAKRIYLDVIRFNQDSTTIVAVASNNIVAVNKDRDVFNSKHRMRATRAEGLDKKLWSTQKMIIAFNQCLLLLHSNAIAKCRDACADLRKQYPSSTVPSLIEAYTYLKERKVKNKAERLQALCDEHPNDEILALVLAHEYARHGDYPHALSALQRVSTLAFKPAYVGYAVALCRRLHRPDVATEQLDSAIAHWKKQQAEGSEETLQSLLRLRGELLLQQRKYSAAVNAFQDLIDADPEDMRAVASLIVALAQVDIEKAEQVASSMPPLEMNEDEPLNVDELEQARKLRVAKTSRRAPLDKLAEALASNTAAAPAPAAAKPKRRRKRKGKLPKNAEEGVEPDPNRWLPKWQRKGGKGKKKNKKKGGAVKHGTQGAATEAEMAKLDASLLPDAPPPKTASASRAVGKGKPRKKKGGRRR</sequence>
<evidence type="ECO:0000256" key="11">
    <source>
        <dbReference type="SAM" id="MobiDB-lite"/>
    </source>
</evidence>
<feature type="region of interest" description="Disordered" evidence="11">
    <location>
        <begin position="537"/>
        <end position="648"/>
    </location>
</feature>
<evidence type="ECO:0000256" key="9">
    <source>
        <dbReference type="PIRNR" id="PIRNR038922"/>
    </source>
</evidence>
<dbReference type="Pfam" id="PF08492">
    <property type="entry name" value="SRP72"/>
    <property type="match status" value="1"/>
</dbReference>
<evidence type="ECO:0000256" key="1">
    <source>
        <dbReference type="ARBA" id="ARBA00004240"/>
    </source>
</evidence>
<proteinExistence type="inferred from homology"/>
<evidence type="ECO:0000259" key="12">
    <source>
        <dbReference type="Pfam" id="PF08492"/>
    </source>
</evidence>
<dbReference type="InterPro" id="IPR019734">
    <property type="entry name" value="TPR_rpt"/>
</dbReference>
<feature type="compositionally biased region" description="Low complexity" evidence="11">
    <location>
        <begin position="537"/>
        <end position="549"/>
    </location>
</feature>
<dbReference type="RefSeq" id="XP_004998382.1">
    <property type="nucleotide sequence ID" value="XM_004998325.1"/>
</dbReference>
<keyword evidence="5 9" id="KW-0963">Cytoplasm</keyword>
<dbReference type="InterPro" id="IPR011990">
    <property type="entry name" value="TPR-like_helical_dom_sf"/>
</dbReference>
<dbReference type="InterPro" id="IPR031545">
    <property type="entry name" value="SRP72_TPR-like"/>
</dbReference>
<dbReference type="GO" id="GO:0043022">
    <property type="term" value="F:ribosome binding"/>
    <property type="evidence" value="ECO:0007669"/>
    <property type="project" value="TreeGrafter"/>
</dbReference>
<dbReference type="GO" id="GO:0005786">
    <property type="term" value="C:signal recognition particle, endoplasmic reticulum targeting"/>
    <property type="evidence" value="ECO:0007669"/>
    <property type="project" value="UniProtKB-UniRule"/>
</dbReference>
<comment type="subcellular location">
    <subcellularLocation>
        <location evidence="2 9">Cytoplasm</location>
    </subcellularLocation>
    <subcellularLocation>
        <location evidence="1">Endoplasmic reticulum</location>
    </subcellularLocation>
</comment>
<dbReference type="EMBL" id="GL832956">
    <property type="protein sequence ID" value="EGD76207.1"/>
    <property type="molecule type" value="Genomic_DNA"/>
</dbReference>
<dbReference type="InParanoid" id="F2TXU8"/>
<keyword evidence="14" id="KW-1185">Reference proteome</keyword>
<evidence type="ECO:0000256" key="6">
    <source>
        <dbReference type="ARBA" id="ARBA00022824"/>
    </source>
</evidence>
<dbReference type="STRING" id="946362.F2TXU8"/>
<keyword evidence="8 9" id="KW-0687">Ribonucleoprotein</keyword>
<evidence type="ECO:0000256" key="2">
    <source>
        <dbReference type="ARBA" id="ARBA00004496"/>
    </source>
</evidence>
<evidence type="ECO:0000256" key="4">
    <source>
        <dbReference type="ARBA" id="ARBA00018350"/>
    </source>
</evidence>
<dbReference type="PROSITE" id="PS50005">
    <property type="entry name" value="TPR"/>
    <property type="match status" value="1"/>
</dbReference>
<name>F2TXU8_SALR5</name>
<evidence type="ECO:0000313" key="13">
    <source>
        <dbReference type="EMBL" id="EGD76207.1"/>
    </source>
</evidence>
<feature type="repeat" description="TPR" evidence="10">
    <location>
        <begin position="437"/>
        <end position="470"/>
    </location>
</feature>
<accession>F2TXU8</accession>
<dbReference type="PANTHER" id="PTHR14094:SF9">
    <property type="entry name" value="SIGNAL RECOGNITION PARTICLE SUBUNIT SRP72"/>
    <property type="match status" value="1"/>
</dbReference>
<dbReference type="KEGG" id="sre:PTSG_00912"/>
<feature type="domain" description="Signal recognition particle SRP72 subunit RNA-binding" evidence="12">
    <location>
        <begin position="545"/>
        <end position="582"/>
    </location>
</feature>
<dbReference type="eggNOG" id="KOG2376">
    <property type="taxonomic scope" value="Eukaryota"/>
</dbReference>
<feature type="compositionally biased region" description="Basic residues" evidence="11">
    <location>
        <begin position="635"/>
        <end position="648"/>
    </location>
</feature>
<dbReference type="PIRSF" id="PIRSF038922">
    <property type="entry name" value="SRP72"/>
    <property type="match status" value="1"/>
</dbReference>
<protein>
    <recommendedName>
        <fullName evidence="4 9">Signal recognition particle subunit SRP72</fullName>
    </recommendedName>
</protein>
<dbReference type="Gene3D" id="1.25.40.10">
    <property type="entry name" value="Tetratricopeptide repeat domain"/>
    <property type="match status" value="2"/>
</dbReference>
<keyword evidence="7 9" id="KW-0733">Signal recognition particle</keyword>
<dbReference type="AlphaFoldDB" id="F2TXU8"/>
<dbReference type="OMA" id="NDMKVLA"/>
<evidence type="ECO:0000256" key="3">
    <source>
        <dbReference type="ARBA" id="ARBA00007676"/>
    </source>
</evidence>
<dbReference type="InterPro" id="IPR013699">
    <property type="entry name" value="Signal_recog_part_SRP72_RNA-bd"/>
</dbReference>